<sequence>MRIRSLMITMVGVAVAGASVYASKEFLQVQPATASIEQNPGLVSVVVAGQDIGFGTTIEGHKLTTIMWPAEAVPPGTFENFSTLLPQNGDDPRRAKRAMAQGELVLANKVSDFGEKVTITQTLGKNTRAMAISVNAQTSVGGFVTPGDTVDILLTQGGGDSLRAVTILQNIRVVGVDQQADEMNEQANVAKTVTVEVTPEEGQKLALAQQAGRLSLTLRTLDSVVDEPMESIRLSDIIRDKSPTEEGPKMTVKVRRGATAMEEVEVAEREDELQIVN</sequence>
<feature type="domain" description="SAF" evidence="1">
    <location>
        <begin position="43"/>
        <end position="111"/>
    </location>
</feature>
<gene>
    <name evidence="2" type="ORF">BOA8489_00132</name>
</gene>
<dbReference type="EMBL" id="FXXQ01000001">
    <property type="protein sequence ID" value="SMX22045.1"/>
    <property type="molecule type" value="Genomic_DNA"/>
</dbReference>
<dbReference type="Pfam" id="PF16976">
    <property type="entry name" value="RcpC"/>
    <property type="match status" value="1"/>
</dbReference>
<dbReference type="InterPro" id="IPR031571">
    <property type="entry name" value="RcpC_dom"/>
</dbReference>
<dbReference type="CDD" id="cd11614">
    <property type="entry name" value="SAF_CpaB_FlgA_like"/>
    <property type="match status" value="1"/>
</dbReference>
<evidence type="ECO:0000313" key="3">
    <source>
        <dbReference type="Proteomes" id="UP000201838"/>
    </source>
</evidence>
<dbReference type="AlphaFoldDB" id="A0A238IVX3"/>
<protein>
    <recommendedName>
        <fullName evidence="1">SAF domain-containing protein</fullName>
    </recommendedName>
</protein>
<name>A0A238IVX3_9RHOB</name>
<proteinExistence type="predicted"/>
<keyword evidence="3" id="KW-1185">Reference proteome</keyword>
<accession>A0A238IVX3</accession>
<dbReference type="InterPro" id="IPR017592">
    <property type="entry name" value="Pilus_assmbl_Flp-typ_CpaB"/>
</dbReference>
<organism evidence="2 3">
    <name type="scientific">Boseongicola aestuarii</name>
    <dbReference type="NCBI Taxonomy" id="1470561"/>
    <lineage>
        <taxon>Bacteria</taxon>
        <taxon>Pseudomonadati</taxon>
        <taxon>Pseudomonadota</taxon>
        <taxon>Alphaproteobacteria</taxon>
        <taxon>Rhodobacterales</taxon>
        <taxon>Paracoccaceae</taxon>
        <taxon>Boseongicola</taxon>
    </lineage>
</organism>
<evidence type="ECO:0000313" key="2">
    <source>
        <dbReference type="EMBL" id="SMX22045.1"/>
    </source>
</evidence>
<reference evidence="2 3" key="1">
    <citation type="submission" date="2017-05" db="EMBL/GenBank/DDBJ databases">
        <authorList>
            <person name="Song R."/>
            <person name="Chenine A.L."/>
            <person name="Ruprecht R.M."/>
        </authorList>
    </citation>
    <scope>NUCLEOTIDE SEQUENCE [LARGE SCALE GENOMIC DNA]</scope>
    <source>
        <strain evidence="2 3">CECT 8489</strain>
    </source>
</reference>
<dbReference type="RefSeq" id="WP_093972052.1">
    <property type="nucleotide sequence ID" value="NZ_FXXQ01000001.1"/>
</dbReference>
<dbReference type="Proteomes" id="UP000201838">
    <property type="component" value="Unassembled WGS sequence"/>
</dbReference>
<dbReference type="InterPro" id="IPR013974">
    <property type="entry name" value="SAF"/>
</dbReference>
<dbReference type="SMART" id="SM00858">
    <property type="entry name" value="SAF"/>
    <property type="match status" value="1"/>
</dbReference>
<evidence type="ECO:0000259" key="1">
    <source>
        <dbReference type="SMART" id="SM00858"/>
    </source>
</evidence>
<dbReference type="NCBIfam" id="TIGR03177">
    <property type="entry name" value="pilus_cpaB"/>
    <property type="match status" value="1"/>
</dbReference>
<dbReference type="OrthoDB" id="163768at2"/>